<dbReference type="GeneID" id="30981034"/>
<organism evidence="1 2">
    <name type="scientific">Suhomyces tanzawaensis NRRL Y-17324</name>
    <dbReference type="NCBI Taxonomy" id="984487"/>
    <lineage>
        <taxon>Eukaryota</taxon>
        <taxon>Fungi</taxon>
        <taxon>Dikarya</taxon>
        <taxon>Ascomycota</taxon>
        <taxon>Saccharomycotina</taxon>
        <taxon>Pichiomycetes</taxon>
        <taxon>Debaryomycetaceae</taxon>
        <taxon>Suhomyces</taxon>
    </lineage>
</organism>
<gene>
    <name evidence="1" type="ORF">CANTADRAFT_229682</name>
</gene>
<evidence type="ECO:0000313" key="2">
    <source>
        <dbReference type="Proteomes" id="UP000094285"/>
    </source>
</evidence>
<protein>
    <submittedName>
        <fullName evidence="1">Uncharacterized protein</fullName>
    </submittedName>
</protein>
<dbReference type="AlphaFoldDB" id="A0A1E4SLA5"/>
<sequence>MLPSVDPRFTYLITPRPQNNNPCVSCTVVAPTAVAHKAHRELCTLGAPTKFPTPCHRSPFANNTCSQHHCCGCETIDHWVCTPRCPSYCARVWPGNGVHLFALNGRYLLIGSGVLSQIRKTSPCQSCRSCAAHCGSMTGTTYC</sequence>
<dbReference type="Proteomes" id="UP000094285">
    <property type="component" value="Unassembled WGS sequence"/>
</dbReference>
<proteinExistence type="predicted"/>
<name>A0A1E4SLA5_9ASCO</name>
<reference evidence="2" key="1">
    <citation type="submission" date="2016-05" db="EMBL/GenBank/DDBJ databases">
        <title>Comparative genomics of biotechnologically important yeasts.</title>
        <authorList>
            <consortium name="DOE Joint Genome Institute"/>
            <person name="Riley R."/>
            <person name="Haridas S."/>
            <person name="Wolfe K.H."/>
            <person name="Lopes M.R."/>
            <person name="Hittinger C.T."/>
            <person name="Goker M."/>
            <person name="Salamov A."/>
            <person name="Wisecaver J."/>
            <person name="Long T.M."/>
            <person name="Aerts A.L."/>
            <person name="Barry K."/>
            <person name="Choi C."/>
            <person name="Clum A."/>
            <person name="Coughlan A.Y."/>
            <person name="Deshpande S."/>
            <person name="Douglass A.P."/>
            <person name="Hanson S.J."/>
            <person name="Klenk H.-P."/>
            <person name="Labutti K."/>
            <person name="Lapidus A."/>
            <person name="Lindquist E."/>
            <person name="Lipzen A."/>
            <person name="Meier-Kolthoff J.P."/>
            <person name="Ohm R.A."/>
            <person name="Otillar R.P."/>
            <person name="Pangilinan J."/>
            <person name="Peng Y."/>
            <person name="Rokas A."/>
            <person name="Rosa C.A."/>
            <person name="Scheuner C."/>
            <person name="Sibirny A.A."/>
            <person name="Slot J.C."/>
            <person name="Stielow J.B."/>
            <person name="Sun H."/>
            <person name="Kurtzman C.P."/>
            <person name="Blackwell M."/>
            <person name="Grigoriev I.V."/>
            <person name="Jeffries T.W."/>
        </authorList>
    </citation>
    <scope>NUCLEOTIDE SEQUENCE [LARGE SCALE GENOMIC DNA]</scope>
    <source>
        <strain evidence="2">NRRL Y-17324</strain>
    </source>
</reference>
<keyword evidence="2" id="KW-1185">Reference proteome</keyword>
<dbReference type="RefSeq" id="XP_020065334.1">
    <property type="nucleotide sequence ID" value="XM_020206897.1"/>
</dbReference>
<accession>A0A1E4SLA5</accession>
<evidence type="ECO:0000313" key="1">
    <source>
        <dbReference type="EMBL" id="ODV80212.1"/>
    </source>
</evidence>
<dbReference type="EMBL" id="KV453911">
    <property type="protein sequence ID" value="ODV80212.1"/>
    <property type="molecule type" value="Genomic_DNA"/>
</dbReference>